<keyword evidence="1" id="KW-0732">Signal</keyword>
<evidence type="ECO:0000313" key="2">
    <source>
        <dbReference type="EMBL" id="MFD2571178.1"/>
    </source>
</evidence>
<dbReference type="Proteomes" id="UP001597469">
    <property type="component" value="Unassembled WGS sequence"/>
</dbReference>
<feature type="chain" id="PRO_5047148518" description="DUF4488 domain-containing protein" evidence="1">
    <location>
        <begin position="21"/>
        <end position="131"/>
    </location>
</feature>
<organism evidence="2 3">
    <name type="scientific">Spirosoma soli</name>
    <dbReference type="NCBI Taxonomy" id="1770529"/>
    <lineage>
        <taxon>Bacteria</taxon>
        <taxon>Pseudomonadati</taxon>
        <taxon>Bacteroidota</taxon>
        <taxon>Cytophagia</taxon>
        <taxon>Cytophagales</taxon>
        <taxon>Cytophagaceae</taxon>
        <taxon>Spirosoma</taxon>
    </lineage>
</organism>
<evidence type="ECO:0000256" key="1">
    <source>
        <dbReference type="SAM" id="SignalP"/>
    </source>
</evidence>
<proteinExistence type="predicted"/>
<dbReference type="EMBL" id="JBHULN010000005">
    <property type="protein sequence ID" value="MFD2571178.1"/>
    <property type="molecule type" value="Genomic_DNA"/>
</dbReference>
<keyword evidence="3" id="KW-1185">Reference proteome</keyword>
<evidence type="ECO:0000313" key="3">
    <source>
        <dbReference type="Proteomes" id="UP001597469"/>
    </source>
</evidence>
<dbReference type="RefSeq" id="WP_381522477.1">
    <property type="nucleotide sequence ID" value="NZ_JBHULN010000005.1"/>
</dbReference>
<name>A0ABW5M2A4_9BACT</name>
<reference evidence="3" key="1">
    <citation type="journal article" date="2019" name="Int. J. Syst. Evol. Microbiol.">
        <title>The Global Catalogue of Microorganisms (GCM) 10K type strain sequencing project: providing services to taxonomists for standard genome sequencing and annotation.</title>
        <authorList>
            <consortium name="The Broad Institute Genomics Platform"/>
            <consortium name="The Broad Institute Genome Sequencing Center for Infectious Disease"/>
            <person name="Wu L."/>
            <person name="Ma J."/>
        </authorList>
    </citation>
    <scope>NUCLEOTIDE SEQUENCE [LARGE SCALE GENOMIC DNA]</scope>
    <source>
        <strain evidence="3">KCTC 42805</strain>
    </source>
</reference>
<feature type="signal peptide" evidence="1">
    <location>
        <begin position="1"/>
        <end position="20"/>
    </location>
</feature>
<protein>
    <recommendedName>
        <fullName evidence="4">DUF4488 domain-containing protein</fullName>
    </recommendedName>
</protein>
<sequence length="131" mass="14588">MKKLIAAVIITCLISAGGKAQVVAPAKINLLNMISGTFYEIRTSTDEKKPIQVKSRTWVVIQTIGDSLSFIIDNKPYFLHFDSGKQYYFVIEGGYNSRPVITEKSKREFIMTANINSVKGPEEAIVSKVNN</sequence>
<gene>
    <name evidence="2" type="ORF">ACFSUS_11065</name>
</gene>
<accession>A0ABW5M2A4</accession>
<comment type="caution">
    <text evidence="2">The sequence shown here is derived from an EMBL/GenBank/DDBJ whole genome shotgun (WGS) entry which is preliminary data.</text>
</comment>
<evidence type="ECO:0008006" key="4">
    <source>
        <dbReference type="Google" id="ProtNLM"/>
    </source>
</evidence>